<reference evidence="3 4" key="1">
    <citation type="submission" date="2022-01" db="EMBL/GenBank/DDBJ databases">
        <authorList>
            <person name="Xiong W."/>
            <person name="Schranz E."/>
        </authorList>
    </citation>
    <scope>NUCLEOTIDE SEQUENCE [LARGE SCALE GENOMIC DNA]</scope>
</reference>
<name>A0AAU9LKI2_9ASTR</name>
<evidence type="ECO:0000259" key="2">
    <source>
        <dbReference type="Pfam" id="PF25597"/>
    </source>
</evidence>
<feature type="region of interest" description="Disordered" evidence="1">
    <location>
        <begin position="118"/>
        <end position="147"/>
    </location>
</feature>
<sequence length="147" mass="16913">MPSLNSYHVSLFEHVFKRQPNFSFLKVFGCQFFPHLRPYNQHKMNFRSTLCVFVGYSSSLHDYRCLDLTSEKLYIPCHVQFHETYFPFLTPKTKPFTSPSSDPYVSTYSLHIIFDGSPPTPLLSPPPSLRSPPVQQPTLTTPPTSEP</sequence>
<dbReference type="Proteomes" id="UP001157418">
    <property type="component" value="Unassembled WGS sequence"/>
</dbReference>
<keyword evidence="4" id="KW-1185">Reference proteome</keyword>
<feature type="compositionally biased region" description="Low complexity" evidence="1">
    <location>
        <begin position="131"/>
        <end position="147"/>
    </location>
</feature>
<dbReference type="AlphaFoldDB" id="A0AAU9LKI2"/>
<gene>
    <name evidence="3" type="ORF">LVIROSA_LOCUS208</name>
</gene>
<dbReference type="Pfam" id="PF25597">
    <property type="entry name" value="SH3_retrovirus"/>
    <property type="match status" value="1"/>
</dbReference>
<accession>A0AAU9LKI2</accession>
<dbReference type="InterPro" id="IPR057670">
    <property type="entry name" value="SH3_retrovirus"/>
</dbReference>
<organism evidence="3 4">
    <name type="scientific">Lactuca virosa</name>
    <dbReference type="NCBI Taxonomy" id="75947"/>
    <lineage>
        <taxon>Eukaryota</taxon>
        <taxon>Viridiplantae</taxon>
        <taxon>Streptophyta</taxon>
        <taxon>Embryophyta</taxon>
        <taxon>Tracheophyta</taxon>
        <taxon>Spermatophyta</taxon>
        <taxon>Magnoliopsida</taxon>
        <taxon>eudicotyledons</taxon>
        <taxon>Gunneridae</taxon>
        <taxon>Pentapetalae</taxon>
        <taxon>asterids</taxon>
        <taxon>campanulids</taxon>
        <taxon>Asterales</taxon>
        <taxon>Asteraceae</taxon>
        <taxon>Cichorioideae</taxon>
        <taxon>Cichorieae</taxon>
        <taxon>Lactucinae</taxon>
        <taxon>Lactuca</taxon>
    </lineage>
</organism>
<feature type="compositionally biased region" description="Pro residues" evidence="1">
    <location>
        <begin position="118"/>
        <end position="130"/>
    </location>
</feature>
<dbReference type="EMBL" id="CAKMRJ010000001">
    <property type="protein sequence ID" value="CAH1412174.1"/>
    <property type="molecule type" value="Genomic_DNA"/>
</dbReference>
<comment type="caution">
    <text evidence="3">The sequence shown here is derived from an EMBL/GenBank/DDBJ whole genome shotgun (WGS) entry which is preliminary data.</text>
</comment>
<evidence type="ECO:0000313" key="3">
    <source>
        <dbReference type="EMBL" id="CAH1412174.1"/>
    </source>
</evidence>
<feature type="domain" description="Retroviral polymerase SH3-like" evidence="2">
    <location>
        <begin position="30"/>
        <end position="92"/>
    </location>
</feature>
<evidence type="ECO:0000313" key="4">
    <source>
        <dbReference type="Proteomes" id="UP001157418"/>
    </source>
</evidence>
<protein>
    <recommendedName>
        <fullName evidence="2">Retroviral polymerase SH3-like domain-containing protein</fullName>
    </recommendedName>
</protein>
<proteinExistence type="predicted"/>
<evidence type="ECO:0000256" key="1">
    <source>
        <dbReference type="SAM" id="MobiDB-lite"/>
    </source>
</evidence>